<dbReference type="OrthoDB" id="5423818at2759"/>
<dbReference type="GO" id="GO:0000981">
    <property type="term" value="F:DNA-binding transcription factor activity, RNA polymerase II-specific"/>
    <property type="evidence" value="ECO:0007669"/>
    <property type="project" value="InterPro"/>
</dbReference>
<dbReference type="InterPro" id="IPR036864">
    <property type="entry name" value="Zn2-C6_fun-type_DNA-bd_sf"/>
</dbReference>
<evidence type="ECO:0000256" key="1">
    <source>
        <dbReference type="ARBA" id="ARBA00022723"/>
    </source>
</evidence>
<organism evidence="7 8">
    <name type="scientific">Cudoniella acicularis</name>
    <dbReference type="NCBI Taxonomy" id="354080"/>
    <lineage>
        <taxon>Eukaryota</taxon>
        <taxon>Fungi</taxon>
        <taxon>Dikarya</taxon>
        <taxon>Ascomycota</taxon>
        <taxon>Pezizomycotina</taxon>
        <taxon>Leotiomycetes</taxon>
        <taxon>Helotiales</taxon>
        <taxon>Tricladiaceae</taxon>
        <taxon>Cudoniella</taxon>
    </lineage>
</organism>
<dbReference type="PROSITE" id="PS00463">
    <property type="entry name" value="ZN2_CY6_FUNGAL_1"/>
    <property type="match status" value="1"/>
</dbReference>
<dbReference type="SUPFAM" id="SSF57701">
    <property type="entry name" value="Zn2/Cys6 DNA-binding domain"/>
    <property type="match status" value="1"/>
</dbReference>
<dbReference type="PANTHER" id="PTHR47660">
    <property type="entry name" value="TRANSCRIPTION FACTOR WITH C2H2 AND ZN(2)-CYS(6) DNA BINDING DOMAIN (EUROFUNG)-RELATED-RELATED"/>
    <property type="match status" value="1"/>
</dbReference>
<dbReference type="InterPro" id="IPR001138">
    <property type="entry name" value="Zn2Cys6_DnaBD"/>
</dbReference>
<name>A0A8H4W5X7_9HELO</name>
<dbReference type="AlphaFoldDB" id="A0A8H4W5X7"/>
<sequence>MENPRKKSCMQCRMSKTRCNLSIPHCQRCERRKLPCKYETIHREATTPADKNSLQHSWVAGTKSTTVSARNPQNETTPLDQNSAACLDSGNASIPELFELDFNSTVDSENCIFGISNMEWNIDEGLQFQAPEDSNQSRDEAESVERVSQPDVSWFAPIPNAGHTAAPDQPIPIPAEDAKIIDLVYTVMRGTSLVVSGWRALDSDLLKKPNFLKRKSETTSSKLIAGNYIWETIKSYTTQFVEGELPPFIHKKSFIVGRPSFEKETCDLPEPLANCSSILSMYQKQTPASRNLVSKTLLLEVQRLSEESDDVVAYSASADDEIAVEVQKNGFQSTSERMGRFPSWEEWILAESKRRTLITLHLLDVILDLRVDKYQQGSCSIMDQIPLPCSKYLWEAETILLWEQEFKKYLQKRKVGEVRTIGKLRASVNQNTNKLDVGLVEDLGDWAAGIDSFGAMLLTGIMA</sequence>
<evidence type="ECO:0000256" key="5">
    <source>
        <dbReference type="ARBA" id="ARBA00023242"/>
    </source>
</evidence>
<dbReference type="Pfam" id="PF00172">
    <property type="entry name" value="Zn_clus"/>
    <property type="match status" value="1"/>
</dbReference>
<feature type="domain" description="Zn(2)-C6 fungal-type" evidence="6">
    <location>
        <begin position="8"/>
        <end position="38"/>
    </location>
</feature>
<protein>
    <recommendedName>
        <fullName evidence="6">Zn(2)-C6 fungal-type domain-containing protein</fullName>
    </recommendedName>
</protein>
<dbReference type="Gene3D" id="4.10.240.10">
    <property type="entry name" value="Zn(2)-C6 fungal-type DNA-binding domain"/>
    <property type="match status" value="1"/>
</dbReference>
<keyword evidence="2" id="KW-0862">Zinc</keyword>
<dbReference type="GO" id="GO:0008270">
    <property type="term" value="F:zinc ion binding"/>
    <property type="evidence" value="ECO:0007669"/>
    <property type="project" value="InterPro"/>
</dbReference>
<evidence type="ECO:0000256" key="3">
    <source>
        <dbReference type="ARBA" id="ARBA00023015"/>
    </source>
</evidence>
<gene>
    <name evidence="7" type="ORF">G7Y89_g2655</name>
</gene>
<proteinExistence type="predicted"/>
<keyword evidence="5" id="KW-0539">Nucleus</keyword>
<dbReference type="SMART" id="SM00066">
    <property type="entry name" value="GAL4"/>
    <property type="match status" value="1"/>
</dbReference>
<accession>A0A8H4W5X7</accession>
<keyword evidence="4" id="KW-0804">Transcription</keyword>
<evidence type="ECO:0000259" key="6">
    <source>
        <dbReference type="PROSITE" id="PS50048"/>
    </source>
</evidence>
<dbReference type="Proteomes" id="UP000566819">
    <property type="component" value="Unassembled WGS sequence"/>
</dbReference>
<dbReference type="PROSITE" id="PS50048">
    <property type="entry name" value="ZN2_CY6_FUNGAL_2"/>
    <property type="match status" value="1"/>
</dbReference>
<dbReference type="EMBL" id="JAAMPI010000119">
    <property type="protein sequence ID" value="KAF4635443.1"/>
    <property type="molecule type" value="Genomic_DNA"/>
</dbReference>
<reference evidence="7 8" key="1">
    <citation type="submission" date="2020-03" db="EMBL/GenBank/DDBJ databases">
        <title>Draft Genome Sequence of Cudoniella acicularis.</title>
        <authorList>
            <person name="Buettner E."/>
            <person name="Kellner H."/>
        </authorList>
    </citation>
    <scope>NUCLEOTIDE SEQUENCE [LARGE SCALE GENOMIC DNA]</scope>
    <source>
        <strain evidence="7 8">DSM 108380</strain>
    </source>
</reference>
<evidence type="ECO:0000256" key="4">
    <source>
        <dbReference type="ARBA" id="ARBA00023163"/>
    </source>
</evidence>
<evidence type="ECO:0000313" key="8">
    <source>
        <dbReference type="Proteomes" id="UP000566819"/>
    </source>
</evidence>
<comment type="caution">
    <text evidence="7">The sequence shown here is derived from an EMBL/GenBank/DDBJ whole genome shotgun (WGS) entry which is preliminary data.</text>
</comment>
<keyword evidence="1" id="KW-0479">Metal-binding</keyword>
<keyword evidence="8" id="KW-1185">Reference proteome</keyword>
<evidence type="ECO:0000256" key="2">
    <source>
        <dbReference type="ARBA" id="ARBA00022833"/>
    </source>
</evidence>
<keyword evidence="3" id="KW-0805">Transcription regulation</keyword>
<dbReference type="PANTHER" id="PTHR47660:SF3">
    <property type="entry name" value="FINGER DOMAIN PROTEIN, PUTATIVE (AFU_ORTHOLOGUE AFUA_4G03310)-RELATED"/>
    <property type="match status" value="1"/>
</dbReference>
<dbReference type="CDD" id="cd00067">
    <property type="entry name" value="GAL4"/>
    <property type="match status" value="1"/>
</dbReference>
<evidence type="ECO:0000313" key="7">
    <source>
        <dbReference type="EMBL" id="KAF4635443.1"/>
    </source>
</evidence>